<dbReference type="HOGENOM" id="CLU_2076136_0_0_1"/>
<dbReference type="Proteomes" id="UP000007266">
    <property type="component" value="Unassembled WGS sequence"/>
</dbReference>
<evidence type="ECO:0000256" key="1">
    <source>
        <dbReference type="SAM" id="Coils"/>
    </source>
</evidence>
<dbReference type="EMBL" id="KQ971383">
    <property type="protein sequence ID" value="EFA12442.1"/>
    <property type="molecule type" value="Genomic_DNA"/>
</dbReference>
<reference evidence="2 3" key="1">
    <citation type="journal article" date="2008" name="Nature">
        <title>The genome of the model beetle and pest Tribolium castaneum.</title>
        <authorList>
            <consortium name="Tribolium Genome Sequencing Consortium"/>
            <person name="Richards S."/>
            <person name="Gibbs R.A."/>
            <person name="Weinstock G.M."/>
            <person name="Brown S.J."/>
            <person name="Denell R."/>
            <person name="Beeman R.W."/>
            <person name="Gibbs R."/>
            <person name="Beeman R.W."/>
            <person name="Brown S.J."/>
            <person name="Bucher G."/>
            <person name="Friedrich M."/>
            <person name="Grimmelikhuijzen C.J."/>
            <person name="Klingler M."/>
            <person name="Lorenzen M."/>
            <person name="Richards S."/>
            <person name="Roth S."/>
            <person name="Schroder R."/>
            <person name="Tautz D."/>
            <person name="Zdobnov E.M."/>
            <person name="Muzny D."/>
            <person name="Gibbs R.A."/>
            <person name="Weinstock G.M."/>
            <person name="Attaway T."/>
            <person name="Bell S."/>
            <person name="Buhay C.J."/>
            <person name="Chandrabose M.N."/>
            <person name="Chavez D."/>
            <person name="Clerk-Blankenburg K.P."/>
            <person name="Cree A."/>
            <person name="Dao M."/>
            <person name="Davis C."/>
            <person name="Chacko J."/>
            <person name="Dinh H."/>
            <person name="Dugan-Rocha S."/>
            <person name="Fowler G."/>
            <person name="Garner T.T."/>
            <person name="Garnes J."/>
            <person name="Gnirke A."/>
            <person name="Hawes A."/>
            <person name="Hernandez J."/>
            <person name="Hines S."/>
            <person name="Holder M."/>
            <person name="Hume J."/>
            <person name="Jhangiani S.N."/>
            <person name="Joshi V."/>
            <person name="Khan Z.M."/>
            <person name="Jackson L."/>
            <person name="Kovar C."/>
            <person name="Kowis A."/>
            <person name="Lee S."/>
            <person name="Lewis L.R."/>
            <person name="Margolis J."/>
            <person name="Morgan M."/>
            <person name="Nazareth L.V."/>
            <person name="Nguyen N."/>
            <person name="Okwuonu G."/>
            <person name="Parker D."/>
            <person name="Richards S."/>
            <person name="Ruiz S.J."/>
            <person name="Santibanez J."/>
            <person name="Savard J."/>
            <person name="Scherer S.E."/>
            <person name="Schneider B."/>
            <person name="Sodergren E."/>
            <person name="Tautz D."/>
            <person name="Vattahil S."/>
            <person name="Villasana D."/>
            <person name="White C.S."/>
            <person name="Wright R."/>
            <person name="Park Y."/>
            <person name="Beeman R.W."/>
            <person name="Lord J."/>
            <person name="Oppert B."/>
            <person name="Lorenzen M."/>
            <person name="Brown S."/>
            <person name="Wang L."/>
            <person name="Savard J."/>
            <person name="Tautz D."/>
            <person name="Richards S."/>
            <person name="Weinstock G."/>
            <person name="Gibbs R.A."/>
            <person name="Liu Y."/>
            <person name="Worley K."/>
            <person name="Weinstock G."/>
            <person name="Elsik C.G."/>
            <person name="Reese J.T."/>
            <person name="Elhaik E."/>
            <person name="Landan G."/>
            <person name="Graur D."/>
            <person name="Arensburger P."/>
            <person name="Atkinson P."/>
            <person name="Beeman R.W."/>
            <person name="Beidler J."/>
            <person name="Brown S.J."/>
            <person name="Demuth J.P."/>
            <person name="Drury D.W."/>
            <person name="Du Y.Z."/>
            <person name="Fujiwara H."/>
            <person name="Lorenzen M."/>
            <person name="Maselli V."/>
            <person name="Osanai M."/>
            <person name="Park Y."/>
            <person name="Robertson H.M."/>
            <person name="Tu Z."/>
            <person name="Wang J.J."/>
            <person name="Wang S."/>
            <person name="Richards S."/>
            <person name="Song H."/>
            <person name="Zhang L."/>
            <person name="Sodergren E."/>
            <person name="Werner D."/>
            <person name="Stanke M."/>
            <person name="Morgenstern B."/>
            <person name="Solovyev V."/>
            <person name="Kosarev P."/>
            <person name="Brown G."/>
            <person name="Chen H.C."/>
            <person name="Ermolaeva O."/>
            <person name="Hlavina W."/>
            <person name="Kapustin Y."/>
            <person name="Kiryutin B."/>
            <person name="Kitts P."/>
            <person name="Maglott D."/>
            <person name="Pruitt K."/>
            <person name="Sapojnikov V."/>
            <person name="Souvorov A."/>
            <person name="Mackey A.J."/>
            <person name="Waterhouse R.M."/>
            <person name="Wyder S."/>
            <person name="Zdobnov E.M."/>
            <person name="Zdobnov E.M."/>
            <person name="Wyder S."/>
            <person name="Kriventseva E.V."/>
            <person name="Kadowaki T."/>
            <person name="Bork P."/>
            <person name="Aranda M."/>
            <person name="Bao R."/>
            <person name="Beermann A."/>
            <person name="Berns N."/>
            <person name="Bolognesi R."/>
            <person name="Bonneton F."/>
            <person name="Bopp D."/>
            <person name="Brown S.J."/>
            <person name="Bucher G."/>
            <person name="Butts T."/>
            <person name="Chaumot A."/>
            <person name="Denell R.E."/>
            <person name="Ferrier D.E."/>
            <person name="Friedrich M."/>
            <person name="Gordon C.M."/>
            <person name="Jindra M."/>
            <person name="Klingler M."/>
            <person name="Lan Q."/>
            <person name="Lattorff H.M."/>
            <person name="Laudet V."/>
            <person name="von Levetsow C."/>
            <person name="Liu Z."/>
            <person name="Lutz R."/>
            <person name="Lynch J.A."/>
            <person name="da Fonseca R.N."/>
            <person name="Posnien N."/>
            <person name="Reuter R."/>
            <person name="Roth S."/>
            <person name="Savard J."/>
            <person name="Schinko J.B."/>
            <person name="Schmitt C."/>
            <person name="Schoppmeier M."/>
            <person name="Schroder R."/>
            <person name="Shippy T.D."/>
            <person name="Simonnet F."/>
            <person name="Marques-Souza H."/>
            <person name="Tautz D."/>
            <person name="Tomoyasu Y."/>
            <person name="Trauner J."/>
            <person name="Van der Zee M."/>
            <person name="Vervoort M."/>
            <person name="Wittkopp N."/>
            <person name="Wimmer E.A."/>
            <person name="Yang X."/>
            <person name="Jones A.K."/>
            <person name="Sattelle D.B."/>
            <person name="Ebert P.R."/>
            <person name="Nelson D."/>
            <person name="Scott J.G."/>
            <person name="Beeman R.W."/>
            <person name="Muthukrishnan S."/>
            <person name="Kramer K.J."/>
            <person name="Arakane Y."/>
            <person name="Beeman R.W."/>
            <person name="Zhu Q."/>
            <person name="Hogenkamp D."/>
            <person name="Dixit R."/>
            <person name="Oppert B."/>
            <person name="Jiang H."/>
            <person name="Zou Z."/>
            <person name="Marshall J."/>
            <person name="Elpidina E."/>
            <person name="Vinokurov K."/>
            <person name="Oppert C."/>
            <person name="Zou Z."/>
            <person name="Evans J."/>
            <person name="Lu Z."/>
            <person name="Zhao P."/>
            <person name="Sumathipala N."/>
            <person name="Altincicek B."/>
            <person name="Vilcinskas A."/>
            <person name="Williams M."/>
            <person name="Hultmark D."/>
            <person name="Hetru C."/>
            <person name="Jiang H."/>
            <person name="Grimmelikhuijzen C.J."/>
            <person name="Hauser F."/>
            <person name="Cazzamali G."/>
            <person name="Williamson M."/>
            <person name="Park Y."/>
            <person name="Li B."/>
            <person name="Tanaka Y."/>
            <person name="Predel R."/>
            <person name="Neupert S."/>
            <person name="Schachtner J."/>
            <person name="Verleyen P."/>
            <person name="Raible F."/>
            <person name="Bork P."/>
            <person name="Friedrich M."/>
            <person name="Walden K.K."/>
            <person name="Robertson H.M."/>
            <person name="Angeli S."/>
            <person name="Foret S."/>
            <person name="Bucher G."/>
            <person name="Schuetz S."/>
            <person name="Maleszka R."/>
            <person name="Wimmer E.A."/>
            <person name="Beeman R.W."/>
            <person name="Lorenzen M."/>
            <person name="Tomoyasu Y."/>
            <person name="Miller S.C."/>
            <person name="Grossmann D."/>
            <person name="Bucher G."/>
        </authorList>
    </citation>
    <scope>NUCLEOTIDE SEQUENCE [LARGE SCALE GENOMIC DNA]</scope>
    <source>
        <strain evidence="2 3">Georgia GA2</strain>
    </source>
</reference>
<feature type="coiled-coil region" evidence="1">
    <location>
        <begin position="79"/>
        <end position="106"/>
    </location>
</feature>
<dbReference type="PhylomeDB" id="D7EJ01"/>
<proteinExistence type="predicted"/>
<dbReference type="InParanoid" id="D7EJ01"/>
<reference evidence="2 3" key="2">
    <citation type="journal article" date="2010" name="Nucleic Acids Res.">
        <title>BeetleBase in 2010: revisions to provide comprehensive genomic information for Tribolium castaneum.</title>
        <authorList>
            <person name="Kim H.S."/>
            <person name="Murphy T."/>
            <person name="Xia J."/>
            <person name="Caragea D."/>
            <person name="Park Y."/>
            <person name="Beeman R.W."/>
            <person name="Lorenzen M.D."/>
            <person name="Butcher S."/>
            <person name="Manak J.R."/>
            <person name="Brown S.J."/>
        </authorList>
    </citation>
    <scope>NUCLEOTIDE SEQUENCE [LARGE SCALE GENOMIC DNA]</scope>
    <source>
        <strain evidence="2 3">Georgia GA2</strain>
    </source>
</reference>
<evidence type="ECO:0000313" key="3">
    <source>
        <dbReference type="Proteomes" id="UP000007266"/>
    </source>
</evidence>
<keyword evidence="1" id="KW-0175">Coiled coil</keyword>
<name>D7EJ01_TRICA</name>
<sequence>MVEILGYRIPLETEDQIRIIDLDNPADKRKDEFAGLEHSDEMTNFREVNKNLMNRDVNKNLMDREEITDFDVPRDPRNTVNLKKQLNDLKDNLADTNEEIRFEAIRIEFDLNLSVAIK</sequence>
<gene>
    <name evidence="2" type="primary">GLEAN_16177</name>
    <name evidence="2" type="ORF">TcasGA2_TC016177</name>
</gene>
<protein>
    <submittedName>
        <fullName evidence="2">Uncharacterized protein</fullName>
    </submittedName>
</protein>
<dbReference type="AlphaFoldDB" id="D7EJ01"/>
<keyword evidence="3" id="KW-1185">Reference proteome</keyword>
<evidence type="ECO:0000313" key="2">
    <source>
        <dbReference type="EMBL" id="EFA12442.1"/>
    </source>
</evidence>
<organism evidence="2 3">
    <name type="scientific">Tribolium castaneum</name>
    <name type="common">Red flour beetle</name>
    <dbReference type="NCBI Taxonomy" id="7070"/>
    <lineage>
        <taxon>Eukaryota</taxon>
        <taxon>Metazoa</taxon>
        <taxon>Ecdysozoa</taxon>
        <taxon>Arthropoda</taxon>
        <taxon>Hexapoda</taxon>
        <taxon>Insecta</taxon>
        <taxon>Pterygota</taxon>
        <taxon>Neoptera</taxon>
        <taxon>Endopterygota</taxon>
        <taxon>Coleoptera</taxon>
        <taxon>Polyphaga</taxon>
        <taxon>Cucujiformia</taxon>
        <taxon>Tenebrionidae</taxon>
        <taxon>Tenebrionidae incertae sedis</taxon>
        <taxon>Tribolium</taxon>
    </lineage>
</organism>
<accession>D7EJ01</accession>